<sequence>MNDPTPPQPPPLYMPEMIIATVAGVAFGLKYNNFLAGIFIGVVLGVVMSLIGHKIRSRNKR</sequence>
<dbReference type="PATRIC" id="fig|405444.3.peg.3660"/>
<reference evidence="2 3" key="1">
    <citation type="submission" date="2015-05" db="EMBL/GenBank/DDBJ databases">
        <title>Genome sequencing and analysis of members of genus Stenotrophomonas.</title>
        <authorList>
            <person name="Patil P.P."/>
            <person name="Midha S."/>
            <person name="Patil P.B."/>
        </authorList>
    </citation>
    <scope>NUCLEOTIDE SEQUENCE [LARGE SCALE GENOMIC DNA]</scope>
    <source>
        <strain evidence="2 3">DSM 18929</strain>
    </source>
</reference>
<comment type="caution">
    <text evidence="2">The sequence shown here is derived from an EMBL/GenBank/DDBJ whole genome shotgun (WGS) entry which is preliminary data.</text>
</comment>
<dbReference type="STRING" id="405444.ABB26_04750"/>
<feature type="transmembrane region" description="Helical" evidence="1">
    <location>
        <begin position="35"/>
        <end position="52"/>
    </location>
</feature>
<evidence type="ECO:0000313" key="2">
    <source>
        <dbReference type="EMBL" id="KRG65130.1"/>
    </source>
</evidence>
<dbReference type="Proteomes" id="UP000050864">
    <property type="component" value="Unassembled WGS sequence"/>
</dbReference>
<dbReference type="EMBL" id="LDJI01000009">
    <property type="protein sequence ID" value="KRG65130.1"/>
    <property type="molecule type" value="Genomic_DNA"/>
</dbReference>
<keyword evidence="1" id="KW-0472">Membrane</keyword>
<keyword evidence="3" id="KW-1185">Reference proteome</keyword>
<gene>
    <name evidence="2" type="ORF">ABB26_04750</name>
</gene>
<dbReference type="RefSeq" id="WP_057632448.1">
    <property type="nucleotide sequence ID" value="NZ_LDJI01000009.1"/>
</dbReference>
<dbReference type="OrthoDB" id="6053372at2"/>
<keyword evidence="1" id="KW-1133">Transmembrane helix</keyword>
<keyword evidence="1" id="KW-0812">Transmembrane</keyword>
<evidence type="ECO:0000313" key="3">
    <source>
        <dbReference type="Proteomes" id="UP000050864"/>
    </source>
</evidence>
<evidence type="ECO:0000256" key="1">
    <source>
        <dbReference type="SAM" id="Phobius"/>
    </source>
</evidence>
<accession>A0A0R0CFL9</accession>
<protein>
    <submittedName>
        <fullName evidence="2">Uncharacterized protein</fullName>
    </submittedName>
</protein>
<proteinExistence type="predicted"/>
<name>A0A0R0CFL9_9GAMM</name>
<organism evidence="2 3">
    <name type="scientific">Stenotrophomonas humi</name>
    <dbReference type="NCBI Taxonomy" id="405444"/>
    <lineage>
        <taxon>Bacteria</taxon>
        <taxon>Pseudomonadati</taxon>
        <taxon>Pseudomonadota</taxon>
        <taxon>Gammaproteobacteria</taxon>
        <taxon>Lysobacterales</taxon>
        <taxon>Lysobacteraceae</taxon>
        <taxon>Stenotrophomonas</taxon>
    </lineage>
</organism>
<dbReference type="AlphaFoldDB" id="A0A0R0CFL9"/>